<dbReference type="Proteomes" id="UP000242146">
    <property type="component" value="Unassembled WGS sequence"/>
</dbReference>
<sequence>VHVDTFAQVVSTHWQFDHLDSLKNKCHKEIADRIQHHIHIDILPSGLRSSADNRATTAMEMEHDLLKSQMLNAIQSRTQGWMPEVWDDVGDALGRPSMEAYVHQLVQQACQCQEGWVELSCLEENAESLTLELDNYVQHHLDRIWRHMEQDALPHLLQRTSQELEQVVSYFNDQAFFSNHIVLNVMPW</sequence>
<comment type="caution">
    <text evidence="1">The sequence shown here is derived from an EMBL/GenBank/DDBJ whole genome shotgun (WGS) entry which is preliminary data.</text>
</comment>
<keyword evidence="2" id="KW-1185">Reference proteome</keyword>
<proteinExistence type="predicted"/>
<feature type="non-terminal residue" evidence="1">
    <location>
        <position position="188"/>
    </location>
</feature>
<dbReference type="OrthoDB" id="2263825at2759"/>
<dbReference type="EMBL" id="MCGT01000003">
    <property type="protein sequence ID" value="ORX61389.1"/>
    <property type="molecule type" value="Genomic_DNA"/>
</dbReference>
<reference evidence="1 2" key="1">
    <citation type="submission" date="2016-07" db="EMBL/GenBank/DDBJ databases">
        <title>Pervasive Adenine N6-methylation of Active Genes in Fungi.</title>
        <authorList>
            <consortium name="DOE Joint Genome Institute"/>
            <person name="Mondo S.J."/>
            <person name="Dannebaum R.O."/>
            <person name="Kuo R.C."/>
            <person name="Labutti K."/>
            <person name="Haridas S."/>
            <person name="Kuo A."/>
            <person name="Salamov A."/>
            <person name="Ahrendt S.R."/>
            <person name="Lipzen A."/>
            <person name="Sullivan W."/>
            <person name="Andreopoulos W.B."/>
            <person name="Clum A."/>
            <person name="Lindquist E."/>
            <person name="Daum C."/>
            <person name="Ramamoorthy G.K."/>
            <person name="Gryganskyi A."/>
            <person name="Culley D."/>
            <person name="Magnuson J.K."/>
            <person name="James T.Y."/>
            <person name="O'Malley M.A."/>
            <person name="Stajich J.E."/>
            <person name="Spatafora J.W."/>
            <person name="Visel A."/>
            <person name="Grigoriev I.V."/>
        </authorList>
    </citation>
    <scope>NUCLEOTIDE SEQUENCE [LARGE SCALE GENOMIC DNA]</scope>
    <source>
        <strain evidence="1 2">NRRL 3301</strain>
    </source>
</reference>
<dbReference type="AlphaFoldDB" id="A0A1X2GTU4"/>
<accession>A0A1X2GTU4</accession>
<evidence type="ECO:0000313" key="2">
    <source>
        <dbReference type="Proteomes" id="UP000242146"/>
    </source>
</evidence>
<protein>
    <submittedName>
        <fullName evidence="1">Uncharacterized protein</fullName>
    </submittedName>
</protein>
<feature type="non-terminal residue" evidence="1">
    <location>
        <position position="1"/>
    </location>
</feature>
<dbReference type="STRING" id="101127.A0A1X2GTU4"/>
<organism evidence="1 2">
    <name type="scientific">Hesseltinella vesiculosa</name>
    <dbReference type="NCBI Taxonomy" id="101127"/>
    <lineage>
        <taxon>Eukaryota</taxon>
        <taxon>Fungi</taxon>
        <taxon>Fungi incertae sedis</taxon>
        <taxon>Mucoromycota</taxon>
        <taxon>Mucoromycotina</taxon>
        <taxon>Mucoromycetes</taxon>
        <taxon>Mucorales</taxon>
        <taxon>Cunninghamellaceae</taxon>
        <taxon>Hesseltinella</taxon>
    </lineage>
</organism>
<name>A0A1X2GTU4_9FUNG</name>
<evidence type="ECO:0000313" key="1">
    <source>
        <dbReference type="EMBL" id="ORX61389.1"/>
    </source>
</evidence>
<gene>
    <name evidence="1" type="ORF">DM01DRAFT_1276250</name>
</gene>